<gene>
    <name evidence="2" type="ORF">N7G274_010921</name>
</gene>
<keyword evidence="3" id="KW-1185">Reference proteome</keyword>
<protein>
    <submittedName>
        <fullName evidence="2">Uncharacterized protein</fullName>
    </submittedName>
</protein>
<feature type="non-terminal residue" evidence="2">
    <location>
        <position position="1"/>
    </location>
</feature>
<comment type="caution">
    <text evidence="2">The sequence shown here is derived from an EMBL/GenBank/DDBJ whole genome shotgun (WGS) entry which is preliminary data.</text>
</comment>
<evidence type="ECO:0000313" key="2">
    <source>
        <dbReference type="EMBL" id="KAL2036361.1"/>
    </source>
</evidence>
<feature type="compositionally biased region" description="Polar residues" evidence="1">
    <location>
        <begin position="35"/>
        <end position="45"/>
    </location>
</feature>
<feature type="compositionally biased region" description="Basic and acidic residues" evidence="1">
    <location>
        <begin position="46"/>
        <end position="60"/>
    </location>
</feature>
<feature type="region of interest" description="Disordered" evidence="1">
    <location>
        <begin position="14"/>
        <end position="74"/>
    </location>
</feature>
<dbReference type="Proteomes" id="UP001590950">
    <property type="component" value="Unassembled WGS sequence"/>
</dbReference>
<sequence length="124" mass="13879">EYCYVEDVHITDETDNGVRGQGRYPNAGIGKENFASETQNINDQKISPEKDGADTNDIHTSETPLENDDDNPSHINDLKMNATASRIIDIRTDQTQLCLAQKFRESLRSPILCLPSLALWDTEA</sequence>
<evidence type="ECO:0000256" key="1">
    <source>
        <dbReference type="SAM" id="MobiDB-lite"/>
    </source>
</evidence>
<accession>A0ABR3ZUJ5</accession>
<evidence type="ECO:0000313" key="3">
    <source>
        <dbReference type="Proteomes" id="UP001590950"/>
    </source>
</evidence>
<name>A0ABR3ZUJ5_9LECA</name>
<dbReference type="EMBL" id="JBEFKJ010000175">
    <property type="protein sequence ID" value="KAL2036361.1"/>
    <property type="molecule type" value="Genomic_DNA"/>
</dbReference>
<proteinExistence type="predicted"/>
<organism evidence="2 3">
    <name type="scientific">Stereocaulon virgatum</name>
    <dbReference type="NCBI Taxonomy" id="373712"/>
    <lineage>
        <taxon>Eukaryota</taxon>
        <taxon>Fungi</taxon>
        <taxon>Dikarya</taxon>
        <taxon>Ascomycota</taxon>
        <taxon>Pezizomycotina</taxon>
        <taxon>Lecanoromycetes</taxon>
        <taxon>OSLEUM clade</taxon>
        <taxon>Lecanoromycetidae</taxon>
        <taxon>Lecanorales</taxon>
        <taxon>Lecanorineae</taxon>
        <taxon>Stereocaulaceae</taxon>
        <taxon>Stereocaulon</taxon>
    </lineage>
</organism>
<reference evidence="2 3" key="1">
    <citation type="submission" date="2024-09" db="EMBL/GenBank/DDBJ databases">
        <title>Rethinking Asexuality: The Enigmatic Case of Functional Sexual Genes in Lepraria (Stereocaulaceae).</title>
        <authorList>
            <person name="Doellman M."/>
            <person name="Sun Y."/>
            <person name="Barcenas-Pena A."/>
            <person name="Lumbsch H.T."/>
            <person name="Grewe F."/>
        </authorList>
    </citation>
    <scope>NUCLEOTIDE SEQUENCE [LARGE SCALE GENOMIC DNA]</scope>
    <source>
        <strain evidence="2 3">Mercado 3170</strain>
    </source>
</reference>